<evidence type="ECO:0000313" key="1">
    <source>
        <dbReference type="EMBL" id="OJA09649.1"/>
    </source>
</evidence>
<dbReference type="Proteomes" id="UP000183567">
    <property type="component" value="Unassembled WGS sequence"/>
</dbReference>
<reference evidence="1 2" key="1">
    <citation type="submission" date="2016-03" db="EMBL/GenBank/DDBJ databases">
        <title>Comparative genomics of the ectomycorrhizal sister species Rhizopogon vinicolor and Rhizopogon vesiculosus (Basidiomycota: Boletales) reveals a divergence of the mating type B locus.</title>
        <authorList>
            <person name="Mujic A.B."/>
            <person name="Kuo A."/>
            <person name="Tritt A."/>
            <person name="Lipzen A."/>
            <person name="Chen C."/>
            <person name="Johnson J."/>
            <person name="Sharma A."/>
            <person name="Barry K."/>
            <person name="Grigoriev I.V."/>
            <person name="Spatafora J.W."/>
        </authorList>
    </citation>
    <scope>NUCLEOTIDE SEQUENCE [LARGE SCALE GENOMIC DNA]</scope>
    <source>
        <strain evidence="1 2">AM-OR11-056</strain>
    </source>
</reference>
<dbReference type="EMBL" id="LVVM01005843">
    <property type="protein sequence ID" value="OJA09649.1"/>
    <property type="molecule type" value="Genomic_DNA"/>
</dbReference>
<name>A0A1J8Q7L1_9AGAM</name>
<dbReference type="AlphaFoldDB" id="A0A1J8Q7L1"/>
<organism evidence="1 2">
    <name type="scientific">Rhizopogon vesiculosus</name>
    <dbReference type="NCBI Taxonomy" id="180088"/>
    <lineage>
        <taxon>Eukaryota</taxon>
        <taxon>Fungi</taxon>
        <taxon>Dikarya</taxon>
        <taxon>Basidiomycota</taxon>
        <taxon>Agaricomycotina</taxon>
        <taxon>Agaricomycetes</taxon>
        <taxon>Agaricomycetidae</taxon>
        <taxon>Boletales</taxon>
        <taxon>Suillineae</taxon>
        <taxon>Rhizopogonaceae</taxon>
        <taxon>Rhizopogon</taxon>
    </lineage>
</organism>
<gene>
    <name evidence="1" type="ORF">AZE42_06021</name>
</gene>
<dbReference type="OrthoDB" id="45882at2759"/>
<protein>
    <submittedName>
        <fullName evidence="1">Uncharacterized protein</fullName>
    </submittedName>
</protein>
<evidence type="ECO:0000313" key="2">
    <source>
        <dbReference type="Proteomes" id="UP000183567"/>
    </source>
</evidence>
<comment type="caution">
    <text evidence="1">The sequence shown here is derived from an EMBL/GenBank/DDBJ whole genome shotgun (WGS) entry which is preliminary data.</text>
</comment>
<proteinExistence type="predicted"/>
<keyword evidence="2" id="KW-1185">Reference proteome</keyword>
<accession>A0A1J8Q7L1</accession>
<sequence length="59" mass="6544">MLISHVLSDRTAFEEPLMDVALTVIVDERGQLIKGMTLDSGPMIMRYSATRLAEFSTKG</sequence>